<dbReference type="EMBL" id="CYRY02001813">
    <property type="protein sequence ID" value="VCW66454.1"/>
    <property type="molecule type" value="Genomic_DNA"/>
</dbReference>
<feature type="compositionally biased region" description="Basic residues" evidence="1">
    <location>
        <begin position="123"/>
        <end position="133"/>
    </location>
</feature>
<sequence length="133" mass="14136">MGPSARGAQSPLATGCAGFSGRVLSPHNPPSPAGVSTQPCGRLAPCAAASQPLLLVLSQSDPLWDSHMWRNVLGTPKRPQFLWERCFPAVVPADTPPTPTRHPARLGHQPDANNARGTESNTGKKRRGVWGLF</sequence>
<protein>
    <submittedName>
        <fullName evidence="2">Uncharacterized protein</fullName>
    </submittedName>
</protein>
<dbReference type="AlphaFoldDB" id="A0A9X9LES6"/>
<reference evidence="2 3" key="1">
    <citation type="submission" date="2018-10" db="EMBL/GenBank/DDBJ databases">
        <authorList>
            <person name="Ekblom R."/>
            <person name="Jareborg N."/>
        </authorList>
    </citation>
    <scope>NUCLEOTIDE SEQUENCE [LARGE SCALE GENOMIC DNA]</scope>
    <source>
        <tissue evidence="2">Muscle</tissue>
    </source>
</reference>
<evidence type="ECO:0000256" key="1">
    <source>
        <dbReference type="SAM" id="MobiDB-lite"/>
    </source>
</evidence>
<feature type="compositionally biased region" description="Polar residues" evidence="1">
    <location>
        <begin position="111"/>
        <end position="121"/>
    </location>
</feature>
<feature type="region of interest" description="Disordered" evidence="1">
    <location>
        <begin position="93"/>
        <end position="133"/>
    </location>
</feature>
<accession>A0A9X9LES6</accession>
<dbReference type="Proteomes" id="UP000269945">
    <property type="component" value="Unassembled WGS sequence"/>
</dbReference>
<gene>
    <name evidence="2" type="ORF">BN2614_LOCUS1</name>
</gene>
<organism evidence="2 3">
    <name type="scientific">Gulo gulo</name>
    <name type="common">Wolverine</name>
    <name type="synonym">Gluton</name>
    <dbReference type="NCBI Taxonomy" id="48420"/>
    <lineage>
        <taxon>Eukaryota</taxon>
        <taxon>Metazoa</taxon>
        <taxon>Chordata</taxon>
        <taxon>Craniata</taxon>
        <taxon>Vertebrata</taxon>
        <taxon>Euteleostomi</taxon>
        <taxon>Mammalia</taxon>
        <taxon>Eutheria</taxon>
        <taxon>Laurasiatheria</taxon>
        <taxon>Carnivora</taxon>
        <taxon>Caniformia</taxon>
        <taxon>Musteloidea</taxon>
        <taxon>Mustelidae</taxon>
        <taxon>Guloninae</taxon>
        <taxon>Gulo</taxon>
    </lineage>
</organism>
<comment type="caution">
    <text evidence="2">The sequence shown here is derived from an EMBL/GenBank/DDBJ whole genome shotgun (WGS) entry which is preliminary data.</text>
</comment>
<evidence type="ECO:0000313" key="2">
    <source>
        <dbReference type="EMBL" id="VCW66454.1"/>
    </source>
</evidence>
<keyword evidence="3" id="KW-1185">Reference proteome</keyword>
<name>A0A9X9LES6_GULGU</name>
<evidence type="ECO:0000313" key="3">
    <source>
        <dbReference type="Proteomes" id="UP000269945"/>
    </source>
</evidence>
<proteinExistence type="predicted"/>